<dbReference type="PATRIC" id="fig|1304281.5.peg.1973"/>
<dbReference type="STRING" id="1304281.ACM44_09180"/>
<dbReference type="PANTHER" id="PTHR35580">
    <property type="entry name" value="CELL SURFACE GLYCOPROTEIN (S-LAYER PROTEIN)-LIKE PROTEIN"/>
    <property type="match status" value="1"/>
</dbReference>
<dbReference type="Pfam" id="PF18962">
    <property type="entry name" value="Por_Secre_tail"/>
    <property type="match status" value="1"/>
</dbReference>
<dbReference type="Proteomes" id="UP000035900">
    <property type="component" value="Unassembled WGS sequence"/>
</dbReference>
<dbReference type="EMBL" id="LFNG01000011">
    <property type="protein sequence ID" value="KMQ71100.1"/>
    <property type="molecule type" value="Genomic_DNA"/>
</dbReference>
<feature type="signal peptide" evidence="2">
    <location>
        <begin position="1"/>
        <end position="23"/>
    </location>
</feature>
<reference evidence="4 5" key="1">
    <citation type="journal article" date="2004" name="Int. J. Syst. Evol. Microbiol.">
        <title>Kaistella koreensis gen. nov., sp. nov., a novel member of the Chryseobacterium-Bergeyella-Riemerella branch.</title>
        <authorList>
            <person name="Kim M.K."/>
            <person name="Im W.T."/>
            <person name="Shin Y.K."/>
            <person name="Lim J.H."/>
            <person name="Kim S.H."/>
            <person name="Lee B.C."/>
            <person name="Park M.Y."/>
            <person name="Lee K.Y."/>
            <person name="Lee S.T."/>
        </authorList>
    </citation>
    <scope>NUCLEOTIDE SEQUENCE [LARGE SCALE GENOMIC DNA]</scope>
    <source>
        <strain evidence="4 5">CCUG 49689</strain>
    </source>
</reference>
<dbReference type="PANTHER" id="PTHR35580:SF1">
    <property type="entry name" value="PHYTASE-LIKE DOMAIN-CONTAINING PROTEIN"/>
    <property type="match status" value="1"/>
</dbReference>
<keyword evidence="1 2" id="KW-0732">Signal</keyword>
<evidence type="ECO:0000313" key="5">
    <source>
        <dbReference type="Proteomes" id="UP000035900"/>
    </source>
</evidence>
<proteinExistence type="predicted"/>
<protein>
    <recommendedName>
        <fullName evidence="3">Secretion system C-terminal sorting domain-containing protein</fullName>
    </recommendedName>
</protein>
<accession>A0A0J7LPX5</accession>
<dbReference type="InterPro" id="IPR010620">
    <property type="entry name" value="SBBP_repeat"/>
</dbReference>
<feature type="chain" id="PRO_5005291138" description="Secretion system C-terminal sorting domain-containing protein" evidence="2">
    <location>
        <begin position="24"/>
        <end position="564"/>
    </location>
</feature>
<evidence type="ECO:0000259" key="3">
    <source>
        <dbReference type="Pfam" id="PF18962"/>
    </source>
</evidence>
<dbReference type="InterPro" id="IPR052918">
    <property type="entry name" value="Motility_Chemotaxis_Reg"/>
</dbReference>
<dbReference type="SUPFAM" id="SSF101898">
    <property type="entry name" value="NHL repeat"/>
    <property type="match status" value="1"/>
</dbReference>
<feature type="domain" description="Secretion system C-terminal sorting" evidence="3">
    <location>
        <begin position="494"/>
        <end position="556"/>
    </location>
</feature>
<evidence type="ECO:0000313" key="4">
    <source>
        <dbReference type="EMBL" id="KMQ71100.1"/>
    </source>
</evidence>
<evidence type="ECO:0000256" key="1">
    <source>
        <dbReference type="ARBA" id="ARBA00022729"/>
    </source>
</evidence>
<dbReference type="AlphaFoldDB" id="A0A0J7LPX5"/>
<sequence length="564" mass="60216">MIMKTHFTLTVFMLATIILQAQSFQWATGTGSTNFDYVSSVKTDASGNVYITGFFQGTIDFDPGTGTYNLSSNGATDVFVEKLDAAGNFLWAKSFGGTGNDESNFMNLDASGNLYIVGVFAGAVDFDPGTGVANLTSNGTTDAFLQKLDANGNFIWVKSLGGNSTIQYGNAVSVDFSGNVYTTGYFYGTLDFDPGTGVSELTSNGGVDVFIQKLDNNGNFLWAKSFGGSGNERGKSIAIDTSGNVFTTGYYTDTADFDPGTAVFNLTSNYGYDIFVQKLDPNGNFVWAKSFGSSVLNDYGNSVATDASGNVYTGGYFGGTVDFDPGSGTYSLTADVYDVFIQKMDSQGNFLWAKSFGGPNDDEGNSIALDTSGNVYTTGFYRGTVDFDPGAGIYSLTSSGNSDVFIQKLDSGGNFKWAKSFGGSGNDEGHSIAVNTLGDIYTAGLFFNTVDFDPDAGVYTLTSTGSADIFVQKLNDPSQNLASSENAIKSNLRIYPNPATDFLNIQNPGNLKISKAEILDLNGRLIKNTTIENTKISVEKLPKGMYFLKIITEKGIENLKFIKK</sequence>
<name>A0A0J7LPX5_9FLAO</name>
<keyword evidence="5" id="KW-1185">Reference proteome</keyword>
<organism evidence="4 5">
    <name type="scientific">Chryseobacterium koreense CCUG 49689</name>
    <dbReference type="NCBI Taxonomy" id="1304281"/>
    <lineage>
        <taxon>Bacteria</taxon>
        <taxon>Pseudomonadati</taxon>
        <taxon>Bacteroidota</taxon>
        <taxon>Flavobacteriia</taxon>
        <taxon>Flavobacteriales</taxon>
        <taxon>Weeksellaceae</taxon>
        <taxon>Chryseobacterium group</taxon>
        <taxon>Chryseobacterium</taxon>
    </lineage>
</organism>
<dbReference type="InterPro" id="IPR026444">
    <property type="entry name" value="Secre_tail"/>
</dbReference>
<evidence type="ECO:0000256" key="2">
    <source>
        <dbReference type="SAM" id="SignalP"/>
    </source>
</evidence>
<dbReference type="NCBIfam" id="TIGR04183">
    <property type="entry name" value="Por_Secre_tail"/>
    <property type="match status" value="1"/>
</dbReference>
<dbReference type="Pfam" id="PF06739">
    <property type="entry name" value="SBBP"/>
    <property type="match status" value="2"/>
</dbReference>
<comment type="caution">
    <text evidence="4">The sequence shown here is derived from an EMBL/GenBank/DDBJ whole genome shotgun (WGS) entry which is preliminary data.</text>
</comment>
<gene>
    <name evidence="4" type="ORF">ACM44_09180</name>
</gene>